<reference evidence="1 2" key="1">
    <citation type="journal article" date="2018" name="Sci. Rep.">
        <title>Genomic signatures of local adaptation to the degree of environmental predictability in rotifers.</title>
        <authorList>
            <person name="Franch-Gras L."/>
            <person name="Hahn C."/>
            <person name="Garcia-Roger E.M."/>
            <person name="Carmona M.J."/>
            <person name="Serra M."/>
            <person name="Gomez A."/>
        </authorList>
    </citation>
    <scope>NUCLEOTIDE SEQUENCE [LARGE SCALE GENOMIC DNA]</scope>
    <source>
        <strain evidence="1">HYR1</strain>
    </source>
</reference>
<gene>
    <name evidence="1" type="ORF">BpHYR1_052149</name>
</gene>
<accession>A0A3M7R511</accession>
<proteinExistence type="predicted"/>
<evidence type="ECO:0000313" key="2">
    <source>
        <dbReference type="Proteomes" id="UP000276133"/>
    </source>
</evidence>
<name>A0A3M7R511_BRAPC</name>
<keyword evidence="2" id="KW-1185">Reference proteome</keyword>
<comment type="caution">
    <text evidence="1">The sequence shown here is derived from an EMBL/GenBank/DDBJ whole genome shotgun (WGS) entry which is preliminary data.</text>
</comment>
<evidence type="ECO:0000313" key="1">
    <source>
        <dbReference type="EMBL" id="RNA18464.1"/>
    </source>
</evidence>
<organism evidence="1 2">
    <name type="scientific">Brachionus plicatilis</name>
    <name type="common">Marine rotifer</name>
    <name type="synonym">Brachionus muelleri</name>
    <dbReference type="NCBI Taxonomy" id="10195"/>
    <lineage>
        <taxon>Eukaryota</taxon>
        <taxon>Metazoa</taxon>
        <taxon>Spiralia</taxon>
        <taxon>Gnathifera</taxon>
        <taxon>Rotifera</taxon>
        <taxon>Eurotatoria</taxon>
        <taxon>Monogononta</taxon>
        <taxon>Pseudotrocha</taxon>
        <taxon>Ploima</taxon>
        <taxon>Brachionidae</taxon>
        <taxon>Brachionus</taxon>
    </lineage>
</organism>
<dbReference type="Proteomes" id="UP000276133">
    <property type="component" value="Unassembled WGS sequence"/>
</dbReference>
<dbReference type="AlphaFoldDB" id="A0A3M7R511"/>
<sequence length="127" mass="13964">MVDWRDSCGVGGSDLSAADAPFLYTASRSTDLASRDSIRMLFGAGKTYLDSILDWCADWPSRLSYVSTFELSSPTGAHLNSNSSIDSGSFYYSAEHSKCPLAYVGNELKQRKITIVDLTRGFLLFLK</sequence>
<dbReference type="EMBL" id="REGN01004239">
    <property type="protein sequence ID" value="RNA18464.1"/>
    <property type="molecule type" value="Genomic_DNA"/>
</dbReference>
<protein>
    <submittedName>
        <fullName evidence="1">Uncharacterized protein</fullName>
    </submittedName>
</protein>